<dbReference type="RefSeq" id="WP_023356160.1">
    <property type="nucleotide sequence ID" value="NZ_KI535372.1"/>
</dbReference>
<dbReference type="STRING" id="592026.GCWU0000282_003324"/>
<keyword evidence="2" id="KW-1185">Reference proteome</keyword>
<dbReference type="eggNOG" id="ENOG5032MX3">
    <property type="taxonomic scope" value="Bacteria"/>
</dbReference>
<dbReference type="EMBL" id="ACIL03000024">
    <property type="protein sequence ID" value="ESL01499.1"/>
    <property type="molecule type" value="Genomic_DNA"/>
</dbReference>
<organism evidence="1 2">
    <name type="scientific">Catonella morbi ATCC 51271</name>
    <dbReference type="NCBI Taxonomy" id="592026"/>
    <lineage>
        <taxon>Bacteria</taxon>
        <taxon>Bacillati</taxon>
        <taxon>Bacillota</taxon>
        <taxon>Clostridia</taxon>
        <taxon>Lachnospirales</taxon>
        <taxon>Lachnospiraceae</taxon>
        <taxon>Catonella</taxon>
    </lineage>
</organism>
<dbReference type="HOGENOM" id="CLU_133197_0_0_9"/>
<dbReference type="AlphaFoldDB" id="V2XH50"/>
<dbReference type="Proteomes" id="UP000018227">
    <property type="component" value="Unassembled WGS sequence"/>
</dbReference>
<dbReference type="OrthoDB" id="4827574at2"/>
<evidence type="ECO:0000313" key="1">
    <source>
        <dbReference type="EMBL" id="ESL01499.1"/>
    </source>
</evidence>
<gene>
    <name evidence="1" type="ORF">GCWU0000282_003324</name>
</gene>
<dbReference type="InterPro" id="IPR028276">
    <property type="entry name" value="Imm68"/>
</dbReference>
<dbReference type="Pfam" id="PF15583">
    <property type="entry name" value="Imm68"/>
    <property type="match status" value="1"/>
</dbReference>
<name>V2XH50_9FIRM</name>
<evidence type="ECO:0000313" key="2">
    <source>
        <dbReference type="Proteomes" id="UP000018227"/>
    </source>
</evidence>
<protein>
    <submittedName>
        <fullName evidence="1">Uncharacterized protein</fullName>
    </submittedName>
</protein>
<reference evidence="1 2" key="1">
    <citation type="submission" date="2013-06" db="EMBL/GenBank/DDBJ databases">
        <authorList>
            <person name="Weinstock G."/>
            <person name="Sodergren E."/>
            <person name="Clifton S."/>
            <person name="Fulton L."/>
            <person name="Fulton B."/>
            <person name="Courtney L."/>
            <person name="Fronick C."/>
            <person name="Harrison M."/>
            <person name="Strong C."/>
            <person name="Farmer C."/>
            <person name="Delahaunty K."/>
            <person name="Markovic C."/>
            <person name="Hall O."/>
            <person name="Minx P."/>
            <person name="Tomlinson C."/>
            <person name="Mitreva M."/>
            <person name="Nelson J."/>
            <person name="Hou S."/>
            <person name="Wollam A."/>
            <person name="Pepin K.H."/>
            <person name="Johnson M."/>
            <person name="Bhonagiri V."/>
            <person name="Nash W.E."/>
            <person name="Warren W."/>
            <person name="Chinwalla A."/>
            <person name="Mardis E.R."/>
            <person name="Wilson R.K."/>
        </authorList>
    </citation>
    <scope>NUCLEOTIDE SEQUENCE [LARGE SCALE GENOMIC DNA]</scope>
    <source>
        <strain evidence="1 2">ATCC 51271</strain>
    </source>
</reference>
<sequence length="166" mass="19305">MYIADKYWNNYIGDTDDSLTLASYLMYKRQEKISLAEIFSDLGLDKLNGNFRQNDEPIMVRLKDNENNEYDVEFYYPIDIITDLAAILLECKKSGSVDVNELLGDDLKPVVISIISTEKEENIIKTVLEDFYTHPLEYNLSEMCPEEDMLEMAEICKDLAKELFEE</sequence>
<accession>V2XH50</accession>
<comment type="caution">
    <text evidence="1">The sequence shown here is derived from an EMBL/GenBank/DDBJ whole genome shotgun (WGS) entry which is preliminary data.</text>
</comment>
<proteinExistence type="predicted"/>